<sequence>MRCLPPSGLKRHLKRVKVVAGYSRRCCGCAGSSTKQRRPNARHVSRSSNELRLRIFSCQRSFL</sequence>
<dbReference type="Proteomes" id="UP000663193">
    <property type="component" value="Chromosome 15"/>
</dbReference>
<accession>A0A7U2FED7</accession>
<dbReference type="EMBL" id="CP069037">
    <property type="protein sequence ID" value="QRD03583.1"/>
    <property type="molecule type" value="Genomic_DNA"/>
</dbReference>
<gene>
    <name evidence="1" type="ORF">JI435_419880</name>
</gene>
<organism evidence="1 2">
    <name type="scientific">Phaeosphaeria nodorum (strain SN15 / ATCC MYA-4574 / FGSC 10173)</name>
    <name type="common">Glume blotch fungus</name>
    <name type="synonym">Parastagonospora nodorum</name>
    <dbReference type="NCBI Taxonomy" id="321614"/>
    <lineage>
        <taxon>Eukaryota</taxon>
        <taxon>Fungi</taxon>
        <taxon>Dikarya</taxon>
        <taxon>Ascomycota</taxon>
        <taxon>Pezizomycotina</taxon>
        <taxon>Dothideomycetes</taxon>
        <taxon>Pleosporomycetidae</taxon>
        <taxon>Pleosporales</taxon>
        <taxon>Pleosporineae</taxon>
        <taxon>Phaeosphaeriaceae</taxon>
        <taxon>Parastagonospora</taxon>
    </lineage>
</organism>
<reference evidence="2" key="1">
    <citation type="journal article" date="2021" name="BMC Genomics">
        <title>Chromosome-level genome assembly and manually-curated proteome of model necrotroph Parastagonospora nodorum Sn15 reveals a genome-wide trove of candidate effector homologs, and redundancy of virulence-related functions within an accessory chromosome.</title>
        <authorList>
            <person name="Bertazzoni S."/>
            <person name="Jones D.A.B."/>
            <person name="Phan H.T."/>
            <person name="Tan K.-C."/>
            <person name="Hane J.K."/>
        </authorList>
    </citation>
    <scope>NUCLEOTIDE SEQUENCE [LARGE SCALE GENOMIC DNA]</scope>
    <source>
        <strain evidence="2">SN15 / ATCC MYA-4574 / FGSC 10173)</strain>
    </source>
</reference>
<proteinExistence type="predicted"/>
<evidence type="ECO:0000313" key="1">
    <source>
        <dbReference type="EMBL" id="QRD03583.1"/>
    </source>
</evidence>
<dbReference type="VEuPathDB" id="FungiDB:JI435_419880"/>
<dbReference type="AlphaFoldDB" id="A0A7U2FED7"/>
<evidence type="ECO:0000313" key="2">
    <source>
        <dbReference type="Proteomes" id="UP000663193"/>
    </source>
</evidence>
<keyword evidence="2" id="KW-1185">Reference proteome</keyword>
<protein>
    <submittedName>
        <fullName evidence="1">Uncharacterized protein</fullName>
    </submittedName>
</protein>
<name>A0A7U2FED7_PHANO</name>